<dbReference type="Proteomes" id="UP000307362">
    <property type="component" value="Unassembled WGS sequence"/>
</dbReference>
<dbReference type="EMBL" id="PNCM01000041">
    <property type="protein sequence ID" value="TMP78321.1"/>
    <property type="molecule type" value="Genomic_DNA"/>
</dbReference>
<gene>
    <name evidence="1" type="ORF">CWB73_17040</name>
</gene>
<comment type="caution">
    <text evidence="1">The sequence shown here is derived from an EMBL/GenBank/DDBJ whole genome shotgun (WGS) entry which is preliminary data.</text>
</comment>
<name>A0A5S3YR29_9GAMM</name>
<proteinExistence type="predicted"/>
<organism evidence="1 2">
    <name type="scientific">Pseudoalteromonas phenolica</name>
    <dbReference type="NCBI Taxonomy" id="161398"/>
    <lineage>
        <taxon>Bacteria</taxon>
        <taxon>Pseudomonadati</taxon>
        <taxon>Pseudomonadota</taxon>
        <taxon>Gammaproteobacteria</taxon>
        <taxon>Alteromonadales</taxon>
        <taxon>Pseudoalteromonadaceae</taxon>
        <taxon>Pseudoalteromonas</taxon>
    </lineage>
</organism>
<accession>A0A5S3YR29</accession>
<dbReference type="AlphaFoldDB" id="A0A5S3YR29"/>
<evidence type="ECO:0000313" key="1">
    <source>
        <dbReference type="EMBL" id="TMP78321.1"/>
    </source>
</evidence>
<sequence>MSWILIAKLLSPIIGLFLFFKVENARKSNLGINFNRVHCPNCQLKMPIIRRPQNEFQKNYGGWTCKKCGTMINKWGKEVDEDGEIIP</sequence>
<reference evidence="1 2" key="1">
    <citation type="submission" date="2017-12" db="EMBL/GenBank/DDBJ databases">
        <authorList>
            <person name="Paulsen S."/>
            <person name="Gram L.K."/>
        </authorList>
    </citation>
    <scope>NUCLEOTIDE SEQUENCE [LARGE SCALE GENOMIC DNA]</scope>
    <source>
        <strain evidence="1 2">S1189</strain>
    </source>
</reference>
<evidence type="ECO:0000313" key="2">
    <source>
        <dbReference type="Proteomes" id="UP000307362"/>
    </source>
</evidence>
<reference evidence="2" key="2">
    <citation type="submission" date="2019-06" db="EMBL/GenBank/DDBJ databases">
        <title>Co-occurence of chitin degradation, pigmentation and bioactivity in marine Pseudoalteromonas.</title>
        <authorList>
            <person name="Sonnenschein E.C."/>
            <person name="Bech P.K."/>
        </authorList>
    </citation>
    <scope>NUCLEOTIDE SEQUENCE [LARGE SCALE GENOMIC DNA]</scope>
    <source>
        <strain evidence="2">S1189</strain>
    </source>
</reference>
<protein>
    <submittedName>
        <fullName evidence="1">Uncharacterized protein</fullName>
    </submittedName>
</protein>